<keyword evidence="1 3" id="KW-0145">Chemotaxis</keyword>
<comment type="function">
    <text evidence="3">Probably deamidates glutamine residues to glutamate on methyl-accepting chemotaxis receptors (MCPs), playing an important role in chemotaxis.</text>
</comment>
<dbReference type="HAMAP" id="MF_01440">
    <property type="entry name" value="CheD"/>
    <property type="match status" value="1"/>
</dbReference>
<evidence type="ECO:0000313" key="4">
    <source>
        <dbReference type="EMBL" id="MFC3625199.1"/>
    </source>
</evidence>
<keyword evidence="5" id="KW-1185">Reference proteome</keyword>
<evidence type="ECO:0000256" key="1">
    <source>
        <dbReference type="ARBA" id="ARBA00022500"/>
    </source>
</evidence>
<dbReference type="EMBL" id="JBHRYH010000008">
    <property type="protein sequence ID" value="MFC3625199.1"/>
    <property type="molecule type" value="Genomic_DNA"/>
</dbReference>
<comment type="catalytic activity">
    <reaction evidence="3">
        <text>L-glutaminyl-[protein] + H2O = L-glutamyl-[protein] + NH4(+)</text>
        <dbReference type="Rhea" id="RHEA:16441"/>
        <dbReference type="Rhea" id="RHEA-COMP:10207"/>
        <dbReference type="Rhea" id="RHEA-COMP:10208"/>
        <dbReference type="ChEBI" id="CHEBI:15377"/>
        <dbReference type="ChEBI" id="CHEBI:28938"/>
        <dbReference type="ChEBI" id="CHEBI:29973"/>
        <dbReference type="ChEBI" id="CHEBI:30011"/>
        <dbReference type="EC" id="3.5.1.44"/>
    </reaction>
</comment>
<proteinExistence type="inferred from homology"/>
<dbReference type="EC" id="3.5.1.44" evidence="3"/>
<reference evidence="5" key="1">
    <citation type="journal article" date="2019" name="Int. J. Syst. Evol. Microbiol.">
        <title>The Global Catalogue of Microorganisms (GCM) 10K type strain sequencing project: providing services to taxonomists for standard genome sequencing and annotation.</title>
        <authorList>
            <consortium name="The Broad Institute Genomics Platform"/>
            <consortium name="The Broad Institute Genome Sequencing Center for Infectious Disease"/>
            <person name="Wu L."/>
            <person name="Ma J."/>
        </authorList>
    </citation>
    <scope>NUCLEOTIDE SEQUENCE [LARGE SCALE GENOMIC DNA]</scope>
    <source>
        <strain evidence="5">KCTC 42195</strain>
    </source>
</reference>
<accession>A0ABV7TQV9</accession>
<dbReference type="InterPro" id="IPR011324">
    <property type="entry name" value="Cytotoxic_necrot_fac-like_cat"/>
</dbReference>
<evidence type="ECO:0000256" key="3">
    <source>
        <dbReference type="HAMAP-Rule" id="MF_01440"/>
    </source>
</evidence>
<dbReference type="PANTHER" id="PTHR35147:SF1">
    <property type="entry name" value="CHEMORECEPTOR GLUTAMINE DEAMIDASE CHED-RELATED"/>
    <property type="match status" value="1"/>
</dbReference>
<dbReference type="Gene3D" id="3.30.1330.200">
    <property type="match status" value="1"/>
</dbReference>
<dbReference type="InterPro" id="IPR038592">
    <property type="entry name" value="CheD-like_sf"/>
</dbReference>
<evidence type="ECO:0000256" key="2">
    <source>
        <dbReference type="ARBA" id="ARBA00022801"/>
    </source>
</evidence>
<dbReference type="Proteomes" id="UP001595636">
    <property type="component" value="Unassembled WGS sequence"/>
</dbReference>
<dbReference type="SUPFAM" id="SSF64438">
    <property type="entry name" value="CNF1/YfiH-like putative cysteine hydrolases"/>
    <property type="match status" value="1"/>
</dbReference>
<keyword evidence="2 3" id="KW-0378">Hydrolase</keyword>
<dbReference type="CDD" id="cd16352">
    <property type="entry name" value="CheD"/>
    <property type="match status" value="1"/>
</dbReference>
<dbReference type="InterPro" id="IPR005659">
    <property type="entry name" value="Chemorcpt_Glu_NH3ase_CheD"/>
</dbReference>
<evidence type="ECO:0000313" key="5">
    <source>
        <dbReference type="Proteomes" id="UP001595636"/>
    </source>
</evidence>
<dbReference type="PANTHER" id="PTHR35147">
    <property type="entry name" value="CHEMORECEPTOR GLUTAMINE DEAMIDASE CHED-RELATED"/>
    <property type="match status" value="1"/>
</dbReference>
<gene>
    <name evidence="3" type="primary">cheD</name>
    <name evidence="4" type="ORF">ACFOKJ_03440</name>
</gene>
<organism evidence="4 5">
    <name type="scientific">Vogesella amnigena</name>
    <dbReference type="NCBI Taxonomy" id="1507449"/>
    <lineage>
        <taxon>Bacteria</taxon>
        <taxon>Pseudomonadati</taxon>
        <taxon>Pseudomonadota</taxon>
        <taxon>Betaproteobacteria</taxon>
        <taxon>Neisseriales</taxon>
        <taxon>Chromobacteriaceae</taxon>
        <taxon>Vogesella</taxon>
    </lineage>
</organism>
<name>A0ABV7TQV9_9NEIS</name>
<protein>
    <recommendedName>
        <fullName evidence="3">Probable chemoreceptor glutamine deamidase CheD</fullName>
        <ecNumber evidence="3">3.5.1.44</ecNumber>
    </recommendedName>
</protein>
<dbReference type="Pfam" id="PF03975">
    <property type="entry name" value="CheD"/>
    <property type="match status" value="1"/>
</dbReference>
<comment type="caution">
    <text evidence="4">The sequence shown here is derived from an EMBL/GenBank/DDBJ whole genome shotgun (WGS) entry which is preliminary data.</text>
</comment>
<sequence length="165" mass="18219">MTRCWVGIGEIRQAVRGDVLAAVLGSCVSIILWHERSGRAWMNHVLLPQRLLERADDEPGRYADESWRMMQYQLLKEGVALADCCCYVVGGGYGFGQGPQDVGGRNVAQVLALLQQAGVAVDSSDVGGNWYRTVQFDPDDGLLRVRKYQTVPPRRRLAAARSQGV</sequence>
<dbReference type="RefSeq" id="WP_390276680.1">
    <property type="nucleotide sequence ID" value="NZ_JBHRYH010000008.1"/>
</dbReference>
<comment type="similarity">
    <text evidence="3">Belongs to the CheD family.</text>
</comment>